<evidence type="ECO:0000313" key="7">
    <source>
        <dbReference type="Proteomes" id="UP000008983"/>
    </source>
</evidence>
<sequence>LLSKAQFLKYIPKQNFSKFKLYKDEKIDGSISDIVYQFMEQASRYTNIPPDMLNFYKQCDIMLEMTIPFERQDGTMEIIKAYRTQHKTHLLPTKGGLVISPNISKSDIEGFACLNTIRCNTFHIPYGGAKGAIVLNPQNYSEREMENIIRKYTTECAKKGLIGSSVDVPGLDLGSTEREMNWIKDTYQFFNGREDINSSACVTGKVQIKMDLMEVLNHMDIVYIMHQNICYVLMIFAKKQVQHKDQKEKLLLSNKVIVEAANLSITPKAEYILEKNGILIIPDILASTGGFLSGYFEWIKNISHKQSHGSMTRRWQEKSNLYLLETIQEETGLKIKEHMSDSLSKISGATERDLVLSGLEEGFERSLNESIETSNKLNINLRQAAYVNALQKLHTHYQQVGMAFSK</sequence>
<dbReference type="Pfam" id="PF00208">
    <property type="entry name" value="ELFV_dehydrog"/>
    <property type="match status" value="1"/>
</dbReference>
<dbReference type="AlphaFoldDB" id="G0QLL3"/>
<dbReference type="GO" id="GO:0005739">
    <property type="term" value="C:mitochondrion"/>
    <property type="evidence" value="ECO:0007669"/>
    <property type="project" value="TreeGrafter"/>
</dbReference>
<dbReference type="GO" id="GO:0004352">
    <property type="term" value="F:glutamate dehydrogenase (NAD+) activity"/>
    <property type="evidence" value="ECO:0007669"/>
    <property type="project" value="TreeGrafter"/>
</dbReference>
<dbReference type="GeneID" id="14910080"/>
<dbReference type="eggNOG" id="KOG2250">
    <property type="taxonomic scope" value="Eukaryota"/>
</dbReference>
<dbReference type="RefSeq" id="XP_004039116.1">
    <property type="nucleotide sequence ID" value="XM_004039068.1"/>
</dbReference>
<dbReference type="InParanoid" id="G0QLL3"/>
<comment type="similarity">
    <text evidence="1">Belongs to the Glu/Leu/Phe/Val dehydrogenases family.</text>
</comment>
<evidence type="ECO:0000259" key="5">
    <source>
        <dbReference type="SMART" id="SM00839"/>
    </source>
</evidence>
<feature type="site" description="Important for catalysis" evidence="4">
    <location>
        <position position="172"/>
    </location>
</feature>
<evidence type="ECO:0000256" key="2">
    <source>
        <dbReference type="ARBA" id="ARBA00023002"/>
    </source>
</evidence>
<name>G0QLL3_ICHMU</name>
<dbReference type="FunCoup" id="G0QLL3">
    <property type="interactions" value="62"/>
</dbReference>
<dbReference type="PIRSF" id="PIRSF000185">
    <property type="entry name" value="Glu_DH"/>
    <property type="match status" value="1"/>
</dbReference>
<feature type="domain" description="Glutamate/phenylalanine/leucine/valine/L-tryptophan dehydrogenase C-terminal" evidence="5">
    <location>
        <begin position="172"/>
        <end position="401"/>
    </location>
</feature>
<dbReference type="Gene3D" id="3.40.50.720">
    <property type="entry name" value="NAD(P)-binding Rossmann-like Domain"/>
    <property type="match status" value="1"/>
</dbReference>
<dbReference type="SMART" id="SM00839">
    <property type="entry name" value="ELFV_dehydrog"/>
    <property type="match status" value="1"/>
</dbReference>
<dbReference type="InterPro" id="IPR046346">
    <property type="entry name" value="Aminoacid_DH-like_N_sf"/>
</dbReference>
<dbReference type="SUPFAM" id="SSF53223">
    <property type="entry name" value="Aminoacid dehydrogenase-like, N-terminal domain"/>
    <property type="match status" value="1"/>
</dbReference>
<dbReference type="OrthoDB" id="184415at2759"/>
<gene>
    <name evidence="6" type="ORF">IMG5_032480</name>
</gene>
<dbReference type="InterPro" id="IPR014362">
    <property type="entry name" value="Glu_DH"/>
</dbReference>
<dbReference type="PANTHER" id="PTHR11606">
    <property type="entry name" value="GLUTAMATE DEHYDROGENASE"/>
    <property type="match status" value="1"/>
</dbReference>
<evidence type="ECO:0000256" key="1">
    <source>
        <dbReference type="ARBA" id="ARBA00006382"/>
    </source>
</evidence>
<dbReference type="GO" id="GO:0006538">
    <property type="term" value="P:L-glutamate catabolic process"/>
    <property type="evidence" value="ECO:0007669"/>
    <property type="project" value="TreeGrafter"/>
</dbReference>
<feature type="non-terminal residue" evidence="6">
    <location>
        <position position="1"/>
    </location>
</feature>
<reference evidence="6 7" key="1">
    <citation type="submission" date="2011-07" db="EMBL/GenBank/DDBJ databases">
        <authorList>
            <person name="Coyne R."/>
            <person name="Brami D."/>
            <person name="Johnson J."/>
            <person name="Hostetler J."/>
            <person name="Hannick L."/>
            <person name="Clark T."/>
            <person name="Cassidy-Hanley D."/>
            <person name="Inman J."/>
        </authorList>
    </citation>
    <scope>NUCLEOTIDE SEQUENCE [LARGE SCALE GENOMIC DNA]</scope>
    <source>
        <strain evidence="6 7">G5</strain>
    </source>
</reference>
<dbReference type="OMA" id="AHECEVL"/>
<dbReference type="InterPro" id="IPR036291">
    <property type="entry name" value="NAD(P)-bd_dom_sf"/>
</dbReference>
<evidence type="ECO:0000256" key="3">
    <source>
        <dbReference type="PIRSR" id="PIRSR000185-1"/>
    </source>
</evidence>
<protein>
    <recommendedName>
        <fullName evidence="5">Glutamate/phenylalanine/leucine/valine/L-tryptophan dehydrogenase C-terminal domain-containing protein</fullName>
    </recommendedName>
</protein>
<organism evidence="6 7">
    <name type="scientific">Ichthyophthirius multifiliis</name>
    <name type="common">White spot disease agent</name>
    <name type="synonym">Ich</name>
    <dbReference type="NCBI Taxonomy" id="5932"/>
    <lineage>
        <taxon>Eukaryota</taxon>
        <taxon>Sar</taxon>
        <taxon>Alveolata</taxon>
        <taxon>Ciliophora</taxon>
        <taxon>Intramacronucleata</taxon>
        <taxon>Oligohymenophorea</taxon>
        <taxon>Hymenostomatida</taxon>
        <taxon>Ophryoglenina</taxon>
        <taxon>Ichthyophthirius</taxon>
    </lineage>
</organism>
<dbReference type="Gene3D" id="3.40.50.10860">
    <property type="entry name" value="Leucine Dehydrogenase, chain A, domain 1"/>
    <property type="match status" value="1"/>
</dbReference>
<dbReference type="EMBL" id="GL983276">
    <property type="protein sequence ID" value="EGR33892.1"/>
    <property type="molecule type" value="Genomic_DNA"/>
</dbReference>
<dbReference type="Proteomes" id="UP000008983">
    <property type="component" value="Unassembled WGS sequence"/>
</dbReference>
<evidence type="ECO:0000313" key="6">
    <source>
        <dbReference type="EMBL" id="EGR33892.1"/>
    </source>
</evidence>
<dbReference type="STRING" id="857967.G0QLL3"/>
<keyword evidence="7" id="KW-1185">Reference proteome</keyword>
<dbReference type="PANTHER" id="PTHR11606:SF13">
    <property type="entry name" value="GLUTAMATE DEHYDROGENASE 1, MITOCHONDRIAL"/>
    <property type="match status" value="1"/>
</dbReference>
<dbReference type="SUPFAM" id="SSF51735">
    <property type="entry name" value="NAD(P)-binding Rossmann-fold domains"/>
    <property type="match status" value="1"/>
</dbReference>
<proteinExistence type="inferred from homology"/>
<keyword evidence="2" id="KW-0560">Oxidoreductase</keyword>
<dbReference type="Pfam" id="PF02812">
    <property type="entry name" value="ELFV_dehydrog_N"/>
    <property type="match status" value="1"/>
</dbReference>
<dbReference type="InterPro" id="IPR006097">
    <property type="entry name" value="Glu/Leu/Phe/Val/Trp_DH_dimer"/>
</dbReference>
<feature type="active site" description="Proton donor" evidence="3">
    <location>
        <position position="130"/>
    </location>
</feature>
<dbReference type="InterPro" id="IPR006096">
    <property type="entry name" value="Glu/Leu/Phe/Val/Trp_DH_C"/>
</dbReference>
<accession>G0QLL3</accession>
<evidence type="ECO:0000256" key="4">
    <source>
        <dbReference type="PIRSR" id="PIRSR000185-3"/>
    </source>
</evidence>